<gene>
    <name evidence="2" type="ORF">SAMN05444422_11919</name>
</gene>
<reference evidence="3" key="1">
    <citation type="submission" date="2016-10" db="EMBL/GenBank/DDBJ databases">
        <authorList>
            <person name="Varghese N."/>
            <person name="Submissions S."/>
        </authorList>
    </citation>
    <scope>NUCLEOTIDE SEQUENCE [LARGE SCALE GENOMIC DNA]</scope>
    <source>
        <strain evidence="3">DSM 13078</strain>
    </source>
</reference>
<protein>
    <recommendedName>
        <fullName evidence="1">Halobacterial output domain-containing protein</fullName>
    </recommendedName>
</protein>
<proteinExistence type="predicted"/>
<dbReference type="EMBL" id="FOKW01000019">
    <property type="protein sequence ID" value="SFC74307.1"/>
    <property type="molecule type" value="Genomic_DNA"/>
</dbReference>
<name>A0A1I1LM51_NATHA</name>
<sequence length="112" mass="11569">MNGTNPAVRELGTDSGPDAIEYEYDAETPASIAVVHAICAVADVDPLEAPTELGFVLHEHVDPGAIDTLLGDGTGDGNVVVSFDVSDDQGRVYTVEISDDGRIGVRALDSAG</sequence>
<evidence type="ECO:0000313" key="3">
    <source>
        <dbReference type="Proteomes" id="UP000199161"/>
    </source>
</evidence>
<evidence type="ECO:0000259" key="1">
    <source>
        <dbReference type="Pfam" id="PF18545"/>
    </source>
</evidence>
<dbReference type="OrthoDB" id="271604at2157"/>
<accession>A0A1I1LM51</accession>
<feature type="domain" description="Halobacterial output" evidence="1">
    <location>
        <begin position="27"/>
        <end position="106"/>
    </location>
</feature>
<evidence type="ECO:0000313" key="2">
    <source>
        <dbReference type="EMBL" id="SFC74307.1"/>
    </source>
</evidence>
<keyword evidence="3" id="KW-1185">Reference proteome</keyword>
<dbReference type="Pfam" id="PF18545">
    <property type="entry name" value="HalOD1"/>
    <property type="match status" value="1"/>
</dbReference>
<organism evidence="2 3">
    <name type="scientific">Natronobacterium haloterrestre</name>
    <name type="common">Halobiforma haloterrestris</name>
    <dbReference type="NCBI Taxonomy" id="148448"/>
    <lineage>
        <taxon>Archaea</taxon>
        <taxon>Methanobacteriati</taxon>
        <taxon>Methanobacteriota</taxon>
        <taxon>Stenosarchaea group</taxon>
        <taxon>Halobacteria</taxon>
        <taxon>Halobacteriales</taxon>
        <taxon>Natrialbaceae</taxon>
        <taxon>Natronobacterium</taxon>
    </lineage>
</organism>
<dbReference type="AlphaFoldDB" id="A0A1I1LM51"/>
<dbReference type="InterPro" id="IPR040624">
    <property type="entry name" value="HalOD1"/>
</dbReference>
<dbReference type="RefSeq" id="WP_089790041.1">
    <property type="nucleotide sequence ID" value="NZ_FOKW01000019.1"/>
</dbReference>
<dbReference type="Proteomes" id="UP000199161">
    <property type="component" value="Unassembled WGS sequence"/>
</dbReference>